<protein>
    <submittedName>
        <fullName evidence="1">Uncharacterized protein</fullName>
    </submittedName>
</protein>
<sequence>MIDNPEEATYIIEWVTLDDLNNFMSSPACAEFLRNLPEKDSSGAPIESGSALRHLTLDNASSSSRFLILKHAVEAPKSEVEDRVTLTAFSVPGKGDEAWGNWRQSLKSAFSSFVPRGSEFL</sequence>
<evidence type="ECO:0000313" key="2">
    <source>
        <dbReference type="Proteomes" id="UP001303647"/>
    </source>
</evidence>
<dbReference type="Proteomes" id="UP001303647">
    <property type="component" value="Unassembled WGS sequence"/>
</dbReference>
<gene>
    <name evidence="1" type="ORF">C7999DRAFT_33517</name>
</gene>
<dbReference type="EMBL" id="MU857682">
    <property type="protein sequence ID" value="KAK4246120.1"/>
    <property type="molecule type" value="Genomic_DNA"/>
</dbReference>
<name>A0AAN7CPY0_9PEZI</name>
<proteinExistence type="predicted"/>
<accession>A0AAN7CPY0</accession>
<keyword evidence="2" id="KW-1185">Reference proteome</keyword>
<reference evidence="1" key="2">
    <citation type="submission" date="2023-05" db="EMBL/GenBank/DDBJ databases">
        <authorList>
            <consortium name="Lawrence Berkeley National Laboratory"/>
            <person name="Steindorff A."/>
            <person name="Hensen N."/>
            <person name="Bonometti L."/>
            <person name="Westerberg I."/>
            <person name="Brannstrom I.O."/>
            <person name="Guillou S."/>
            <person name="Cros-Aarteil S."/>
            <person name="Calhoun S."/>
            <person name="Haridas S."/>
            <person name="Kuo A."/>
            <person name="Mondo S."/>
            <person name="Pangilinan J."/>
            <person name="Riley R."/>
            <person name="Labutti K."/>
            <person name="Andreopoulos B."/>
            <person name="Lipzen A."/>
            <person name="Chen C."/>
            <person name="Yanf M."/>
            <person name="Daum C."/>
            <person name="Ng V."/>
            <person name="Clum A."/>
            <person name="Ohm R."/>
            <person name="Martin F."/>
            <person name="Silar P."/>
            <person name="Natvig D."/>
            <person name="Lalanne C."/>
            <person name="Gautier V."/>
            <person name="Ament-Velasquez S.L."/>
            <person name="Kruys A."/>
            <person name="Hutchinson M.I."/>
            <person name="Powell A.J."/>
            <person name="Barry K."/>
            <person name="Miller A.N."/>
            <person name="Grigoriev I.V."/>
            <person name="Debuchy R."/>
            <person name="Gladieux P."/>
            <person name="Thoren M.H."/>
            <person name="Johannesson H."/>
        </authorList>
    </citation>
    <scope>NUCLEOTIDE SEQUENCE</scope>
    <source>
        <strain evidence="1">CBS 359.72</strain>
    </source>
</reference>
<reference evidence="1" key="1">
    <citation type="journal article" date="2023" name="Mol. Phylogenet. Evol.">
        <title>Genome-scale phylogeny and comparative genomics of the fungal order Sordariales.</title>
        <authorList>
            <person name="Hensen N."/>
            <person name="Bonometti L."/>
            <person name="Westerberg I."/>
            <person name="Brannstrom I.O."/>
            <person name="Guillou S."/>
            <person name="Cros-Aarteil S."/>
            <person name="Calhoun S."/>
            <person name="Haridas S."/>
            <person name="Kuo A."/>
            <person name="Mondo S."/>
            <person name="Pangilinan J."/>
            <person name="Riley R."/>
            <person name="LaButti K."/>
            <person name="Andreopoulos B."/>
            <person name="Lipzen A."/>
            <person name="Chen C."/>
            <person name="Yan M."/>
            <person name="Daum C."/>
            <person name="Ng V."/>
            <person name="Clum A."/>
            <person name="Steindorff A."/>
            <person name="Ohm R.A."/>
            <person name="Martin F."/>
            <person name="Silar P."/>
            <person name="Natvig D.O."/>
            <person name="Lalanne C."/>
            <person name="Gautier V."/>
            <person name="Ament-Velasquez S.L."/>
            <person name="Kruys A."/>
            <person name="Hutchinson M.I."/>
            <person name="Powell A.J."/>
            <person name="Barry K."/>
            <person name="Miller A.N."/>
            <person name="Grigoriev I.V."/>
            <person name="Debuchy R."/>
            <person name="Gladieux P."/>
            <person name="Hiltunen Thoren M."/>
            <person name="Johannesson H."/>
        </authorList>
    </citation>
    <scope>NUCLEOTIDE SEQUENCE</scope>
    <source>
        <strain evidence="1">CBS 359.72</strain>
    </source>
</reference>
<dbReference type="AlphaFoldDB" id="A0AAN7CPY0"/>
<evidence type="ECO:0000313" key="1">
    <source>
        <dbReference type="EMBL" id="KAK4246120.1"/>
    </source>
</evidence>
<organism evidence="1 2">
    <name type="scientific">Corynascus novoguineensis</name>
    <dbReference type="NCBI Taxonomy" id="1126955"/>
    <lineage>
        <taxon>Eukaryota</taxon>
        <taxon>Fungi</taxon>
        <taxon>Dikarya</taxon>
        <taxon>Ascomycota</taxon>
        <taxon>Pezizomycotina</taxon>
        <taxon>Sordariomycetes</taxon>
        <taxon>Sordariomycetidae</taxon>
        <taxon>Sordariales</taxon>
        <taxon>Chaetomiaceae</taxon>
        <taxon>Corynascus</taxon>
    </lineage>
</organism>
<comment type="caution">
    <text evidence="1">The sequence shown here is derived from an EMBL/GenBank/DDBJ whole genome shotgun (WGS) entry which is preliminary data.</text>
</comment>